<dbReference type="Gene3D" id="3.30.70.1860">
    <property type="entry name" value="Uncharacterised protein family Ycf54"/>
    <property type="match status" value="1"/>
</dbReference>
<protein>
    <recommendedName>
        <fullName evidence="3">Ycf54</fullName>
    </recommendedName>
</protein>
<dbReference type="AlphaFoldDB" id="A0A1Z1MLC6"/>
<dbReference type="PANTHER" id="PTHR35319">
    <property type="match status" value="1"/>
</dbReference>
<evidence type="ECO:0000313" key="2">
    <source>
        <dbReference type="EMBL" id="ARW66544.1"/>
    </source>
</evidence>
<dbReference type="InterPro" id="IPR038409">
    <property type="entry name" value="Ycf54-like_sf"/>
</dbReference>
<dbReference type="PANTHER" id="PTHR35319:SF2">
    <property type="entry name" value="YCF54"/>
    <property type="match status" value="1"/>
</dbReference>
<gene>
    <name evidence="2" type="primary">ycf54</name>
</gene>
<evidence type="ECO:0008006" key="3">
    <source>
        <dbReference type="Google" id="ProtNLM"/>
    </source>
</evidence>
<accession>A0A1Z1MLC6</accession>
<geneLocation type="chloroplast" evidence="2"/>
<evidence type="ECO:0000256" key="1">
    <source>
        <dbReference type="ARBA" id="ARBA00043978"/>
    </source>
</evidence>
<name>A0A1Z1MLC6_9FLOR</name>
<dbReference type="Pfam" id="PF10674">
    <property type="entry name" value="Ycf54"/>
    <property type="match status" value="1"/>
</dbReference>
<reference evidence="2" key="1">
    <citation type="journal article" date="2017" name="J. Phycol.">
        <title>Analysis of chloroplast genomes and a supermatrix inform reclassification of the Rhodomelaceae (Rhodophyta).</title>
        <authorList>
            <person name="Diaz-Tapia P."/>
            <person name="Maggs C.A."/>
            <person name="West J.A."/>
            <person name="Verbruggen H."/>
        </authorList>
    </citation>
    <scope>NUCLEOTIDE SEQUENCE</scope>
    <source>
        <strain evidence="2">PD1087</strain>
    </source>
</reference>
<dbReference type="GeneID" id="33359707"/>
<sequence length="104" mass="12481">MYNYYFAAASQNFLLNQEPIEEILRERIQYYKSNNKELDFWFVLDPDFIDILRKTDNQFNLSNPFAAVISLDQQFIQWLKLRIGFVYIGSFKSSSLFIPNEFET</sequence>
<dbReference type="RefSeq" id="YP_009397358.1">
    <property type="nucleotide sequence ID" value="NC_035287.1"/>
</dbReference>
<dbReference type="EMBL" id="MF101443">
    <property type="protein sequence ID" value="ARW66544.1"/>
    <property type="molecule type" value="Genomic_DNA"/>
</dbReference>
<dbReference type="InterPro" id="IPR019616">
    <property type="entry name" value="Ycf54"/>
</dbReference>
<organism evidence="2">
    <name type="scientific">Dasyclonium flaccidum</name>
    <dbReference type="NCBI Taxonomy" id="2007274"/>
    <lineage>
        <taxon>Eukaryota</taxon>
        <taxon>Rhodophyta</taxon>
        <taxon>Florideophyceae</taxon>
        <taxon>Rhodymeniophycidae</taxon>
        <taxon>Ceramiales</taxon>
        <taxon>Rhodomelaceae</taxon>
        <taxon>Polyzonieae</taxon>
        <taxon>Dasyclonium</taxon>
    </lineage>
</organism>
<comment type="similarity">
    <text evidence="1">Belongs to the ycf54 family.</text>
</comment>
<proteinExistence type="inferred from homology"/>
<keyword evidence="2" id="KW-0150">Chloroplast</keyword>
<keyword evidence="2" id="KW-0934">Plastid</keyword>